<dbReference type="AlphaFoldDB" id="A0A0B2VWS9"/>
<keyword evidence="5" id="KW-1185">Reference proteome</keyword>
<dbReference type="InterPro" id="IPR050989">
    <property type="entry name" value="Rap1_Ran_GAP"/>
</dbReference>
<name>A0A0B2VWS9_TOXCA</name>
<protein>
    <submittedName>
        <fullName evidence="4">GTPase-activating Rap/Ran-GAP domain-like protein 3</fullName>
    </submittedName>
</protein>
<dbReference type="Gene3D" id="3.30.1120.160">
    <property type="match status" value="1"/>
</dbReference>
<organism evidence="4 5">
    <name type="scientific">Toxocara canis</name>
    <name type="common">Canine roundworm</name>
    <dbReference type="NCBI Taxonomy" id="6265"/>
    <lineage>
        <taxon>Eukaryota</taxon>
        <taxon>Metazoa</taxon>
        <taxon>Ecdysozoa</taxon>
        <taxon>Nematoda</taxon>
        <taxon>Chromadorea</taxon>
        <taxon>Rhabditida</taxon>
        <taxon>Spirurina</taxon>
        <taxon>Ascaridomorpha</taxon>
        <taxon>Ascaridoidea</taxon>
        <taxon>Toxocaridae</taxon>
        <taxon>Toxocara</taxon>
    </lineage>
</organism>
<evidence type="ECO:0000313" key="5">
    <source>
        <dbReference type="Proteomes" id="UP000031036"/>
    </source>
</evidence>
<gene>
    <name evidence="4" type="primary">Garnl3</name>
    <name evidence="4" type="ORF">Tcan_05833</name>
</gene>
<sequence>SPSEMKQRSARILVRREQYYGSFELVVSVDPGGQIRNIGRFRLEPSSDLHYDTSVPSTSPVIVENPQEETRWYWKYFLGNEHQNFAGIDPATKSPFFMSILVEEELEGNRMCRAILWTSEGRKICGIHDPMVPIWDRKIFGMHDPMVLVYGMEICAIHDPLVPVLGRNICGIRDPIVSMREEYRKGPRRLCVPTFTGSNKAVTAKSILQQFPGMSEFNRSLKEIVNAKLQKELIVLEDQEGGVNCKFGVIYALGNQVSDTQMLSNEHGDASFAQFIKLLGQRIELQNWGSYRGGLDTTTNSTGRESVYTVFAGHEIMFHVSTMLPYSKDNVQQIERKRHVGNDIVNIVFESGGNPESPNFSPTMMKSHFTHVFAVVTYDEKMKCYRLWVFSEETVPAFGPALPRPNVFHDPQKFREFLLTKLINAEKAAFQAKVFVEKRRRTVDLLLKDMYIDHLKEVNKGFHKVTDIVIRKLRSPIKKESPMESIDFCKYGELIKLEKMLSGDVNDMVKVASIRSKQPWEPVILFEKTLAWEVVDSDTWGSSSVVIATEDTGVIFLSTGLSVPIIEANARIHQLAVREHFGLFLARIDKGKESSVIVFALADLRLAIQTGNLIVRKTCIEHRIPSSKGCHLFETSNANGLRLNVVMCIGKTMALLRWAFGPLGRIQAGTDLTNNFTQLKSISLCDEATTISVYERGTFHSTVRVAAFTRGGIAIADFGYGAVEYLSCDVPRTQITTTYATSDGQTDEIHYSHKNMTITIDSLDQCSCNVQETFWSCPLNSFVYRFPFVVGFGQDLIEIRLAINGNLLCSMYMPAVKVLSSKDDIIFAVEHSIYPSEHACAASSYNQTNHSSTAKTHRSSFIKRDNKDASSNATKKWDIYRISSAALQMNENKECRDNSLSEMTPQLLRNATHNPERRQTYAKELTPRTQRIGSTAPDTGDFRSARFADYSAPNTPLMNILIEPFSDNDLVLLIGLWSTHM</sequence>
<reference evidence="4 5" key="1">
    <citation type="submission" date="2014-11" db="EMBL/GenBank/DDBJ databases">
        <title>Genetic blueprint of the zoonotic pathogen Toxocara canis.</title>
        <authorList>
            <person name="Zhu X.-Q."/>
            <person name="Korhonen P.K."/>
            <person name="Cai H."/>
            <person name="Young N.D."/>
            <person name="Nejsum P."/>
            <person name="von Samson-Himmelstjerna G."/>
            <person name="Boag P.R."/>
            <person name="Tan P."/>
            <person name="Li Q."/>
            <person name="Min J."/>
            <person name="Yang Y."/>
            <person name="Wang X."/>
            <person name="Fang X."/>
            <person name="Hall R.S."/>
            <person name="Hofmann A."/>
            <person name="Sternberg P.W."/>
            <person name="Jex A.R."/>
            <person name="Gasser R.B."/>
        </authorList>
    </citation>
    <scope>NUCLEOTIDE SEQUENCE [LARGE SCALE GENOMIC DNA]</scope>
    <source>
        <strain evidence="4">PN_DK_2014</strain>
    </source>
</reference>
<feature type="domain" description="Rap-GAP" evidence="2">
    <location>
        <begin position="233"/>
        <end position="450"/>
    </location>
</feature>
<evidence type="ECO:0000259" key="3">
    <source>
        <dbReference type="PROSITE" id="PS50219"/>
    </source>
</evidence>
<dbReference type="InterPro" id="IPR035974">
    <property type="entry name" value="Rap/Ran-GAP_sf"/>
</dbReference>
<dbReference type="InterPro" id="IPR000331">
    <property type="entry name" value="Rap/Ran_GAP_dom"/>
</dbReference>
<evidence type="ECO:0000256" key="1">
    <source>
        <dbReference type="ARBA" id="ARBA00022468"/>
    </source>
</evidence>
<dbReference type="Proteomes" id="UP000031036">
    <property type="component" value="Unassembled WGS sequence"/>
</dbReference>
<dbReference type="SUPFAM" id="SSF111347">
    <property type="entry name" value="Rap/Ran-GAP"/>
    <property type="match status" value="1"/>
</dbReference>
<evidence type="ECO:0000259" key="2">
    <source>
        <dbReference type="PROSITE" id="PS50085"/>
    </source>
</evidence>
<evidence type="ECO:0000313" key="4">
    <source>
        <dbReference type="EMBL" id="KHN85420.1"/>
    </source>
</evidence>
<dbReference type="PROSITE" id="PS50219">
    <property type="entry name" value="CNH"/>
    <property type="match status" value="1"/>
</dbReference>
<dbReference type="OrthoDB" id="5845589at2759"/>
<dbReference type="InterPro" id="IPR001180">
    <property type="entry name" value="CNH_dom"/>
</dbReference>
<keyword evidence="1" id="KW-0343">GTPase activation</keyword>
<dbReference type="PROSITE" id="PS50085">
    <property type="entry name" value="RAPGAP"/>
    <property type="match status" value="1"/>
</dbReference>
<dbReference type="STRING" id="6265.A0A0B2VWS9"/>
<dbReference type="PANTHER" id="PTHR15711">
    <property type="entry name" value="RAP GTPASE-ACTIVATING PROTEIN"/>
    <property type="match status" value="1"/>
</dbReference>
<accession>A0A0B2VWS9</accession>
<feature type="domain" description="CNH" evidence="3">
    <location>
        <begin position="531"/>
        <end position="826"/>
    </location>
</feature>
<dbReference type="Pfam" id="PF00780">
    <property type="entry name" value="CNH"/>
    <property type="match status" value="1"/>
</dbReference>
<proteinExistence type="predicted"/>
<dbReference type="Pfam" id="PF02145">
    <property type="entry name" value="Rap_GAP"/>
    <property type="match status" value="1"/>
</dbReference>
<dbReference type="GO" id="GO:0051056">
    <property type="term" value="P:regulation of small GTPase mediated signal transduction"/>
    <property type="evidence" value="ECO:0007669"/>
    <property type="project" value="InterPro"/>
</dbReference>
<dbReference type="PANTHER" id="PTHR15711:SF62">
    <property type="entry name" value="GTPASE-ACTIVATING RAP_RAN-GAP DOMAIN-LIKE PROTEIN 3"/>
    <property type="match status" value="1"/>
</dbReference>
<dbReference type="GO" id="GO:0005096">
    <property type="term" value="F:GTPase activator activity"/>
    <property type="evidence" value="ECO:0007669"/>
    <property type="project" value="UniProtKB-KW"/>
</dbReference>
<feature type="non-terminal residue" evidence="4">
    <location>
        <position position="1"/>
    </location>
</feature>
<dbReference type="EMBL" id="JPKZ01000792">
    <property type="protein sequence ID" value="KHN85420.1"/>
    <property type="molecule type" value="Genomic_DNA"/>
</dbReference>
<dbReference type="Gene3D" id="3.40.50.11210">
    <property type="entry name" value="Rap/Ran-GAP"/>
    <property type="match status" value="1"/>
</dbReference>
<comment type="caution">
    <text evidence="4">The sequence shown here is derived from an EMBL/GenBank/DDBJ whole genome shotgun (WGS) entry which is preliminary data.</text>
</comment>
<dbReference type="OMA" id="ETRWYFR"/>